<sequence>MRSKSIILCIVVVPAVPMMLLKGGVLDEGVRNRCSEEWRRLQKPKRASSTRANRTGNSHQASEQRTKTASAQGAGGASLFARRLVDLTRKSEFEAT</sequence>
<feature type="compositionally biased region" description="Polar residues" evidence="1">
    <location>
        <begin position="49"/>
        <end position="71"/>
    </location>
</feature>
<evidence type="ECO:0000256" key="2">
    <source>
        <dbReference type="SAM" id="SignalP"/>
    </source>
</evidence>
<organism evidence="3 4">
    <name type="scientific">Trichoderma harzianum CBS 226.95</name>
    <dbReference type="NCBI Taxonomy" id="983964"/>
    <lineage>
        <taxon>Eukaryota</taxon>
        <taxon>Fungi</taxon>
        <taxon>Dikarya</taxon>
        <taxon>Ascomycota</taxon>
        <taxon>Pezizomycotina</taxon>
        <taxon>Sordariomycetes</taxon>
        <taxon>Hypocreomycetidae</taxon>
        <taxon>Hypocreales</taxon>
        <taxon>Hypocreaceae</taxon>
        <taxon>Trichoderma</taxon>
    </lineage>
</organism>
<feature type="chain" id="PRO_5015773187" description="Secreted protein" evidence="2">
    <location>
        <begin position="24"/>
        <end position="96"/>
    </location>
</feature>
<feature type="signal peptide" evidence="2">
    <location>
        <begin position="1"/>
        <end position="23"/>
    </location>
</feature>
<gene>
    <name evidence="3" type="ORF">M431DRAFT_458252</name>
</gene>
<evidence type="ECO:0000313" key="4">
    <source>
        <dbReference type="Proteomes" id="UP000241690"/>
    </source>
</evidence>
<keyword evidence="4" id="KW-1185">Reference proteome</keyword>
<feature type="region of interest" description="Disordered" evidence="1">
    <location>
        <begin position="37"/>
        <end position="75"/>
    </location>
</feature>
<protein>
    <recommendedName>
        <fullName evidence="5">Secreted protein</fullName>
    </recommendedName>
</protein>
<accession>A0A2T4A7X2</accession>
<evidence type="ECO:0000256" key="1">
    <source>
        <dbReference type="SAM" id="MobiDB-lite"/>
    </source>
</evidence>
<evidence type="ECO:0008006" key="5">
    <source>
        <dbReference type="Google" id="ProtNLM"/>
    </source>
</evidence>
<reference evidence="3 4" key="1">
    <citation type="submission" date="2016-07" db="EMBL/GenBank/DDBJ databases">
        <title>Multiple horizontal gene transfer events from other fungi enriched the ability of initially mycotrophic Trichoderma (Ascomycota) to feed on dead plant biomass.</title>
        <authorList>
            <consortium name="DOE Joint Genome Institute"/>
            <person name="Aerts A."/>
            <person name="Atanasova L."/>
            <person name="Chenthamara K."/>
            <person name="Zhang J."/>
            <person name="Grujic M."/>
            <person name="Henrissat B."/>
            <person name="Kuo A."/>
            <person name="Salamov A."/>
            <person name="Lipzen A."/>
            <person name="Labutti K."/>
            <person name="Barry K."/>
            <person name="Miao Y."/>
            <person name="Rahimi M.J."/>
            <person name="Shen Q."/>
            <person name="Grigoriev I.V."/>
            <person name="Kubicek C.P."/>
            <person name="Druzhinina I.S."/>
        </authorList>
    </citation>
    <scope>NUCLEOTIDE SEQUENCE [LARGE SCALE GENOMIC DNA]</scope>
    <source>
        <strain evidence="3 4">CBS 226.95</strain>
    </source>
</reference>
<proteinExistence type="predicted"/>
<keyword evidence="2" id="KW-0732">Signal</keyword>
<dbReference type="RefSeq" id="XP_024772828.1">
    <property type="nucleotide sequence ID" value="XM_024915326.1"/>
</dbReference>
<dbReference type="AlphaFoldDB" id="A0A2T4A7X2"/>
<dbReference type="EMBL" id="KZ679682">
    <property type="protein sequence ID" value="PTB53151.1"/>
    <property type="molecule type" value="Genomic_DNA"/>
</dbReference>
<evidence type="ECO:0000313" key="3">
    <source>
        <dbReference type="EMBL" id="PTB53151.1"/>
    </source>
</evidence>
<dbReference type="GeneID" id="36623893"/>
<dbReference type="Proteomes" id="UP000241690">
    <property type="component" value="Unassembled WGS sequence"/>
</dbReference>
<name>A0A2T4A7X2_TRIHA</name>